<proteinExistence type="predicted"/>
<keyword evidence="3" id="KW-1185">Reference proteome</keyword>
<sequence>MVVVGAQYQPLGLINLHRLMPYLLGDGQKNLSEYHPPVQGRTEERLTASPRGTPHLEVPLTILDLPILETLATLPVHLTVAQYWAHQQQGTTVPGLPWALVDAEGKFLGLLDNLRILKFLTLNLVEPGPEVPMPGLLDRLSTEVTYHFQSPRTVEQLPPQRSGLPAMIRLLEQLPMPLMLQTGMGQVLAQNRSWRQQVGGLLDPIWVQREAASLLGRTTNSPHPILCQSGPDPETCTCICPMQDGHERVWQFIKIPLGLVSALELQPTPSPWDTSQFTAKASMTVGFPTGKSGRTPPPVLSTGNPTAAPGVSVPGQQSNVLSRH</sequence>
<organism evidence="2 3">
    <name type="scientific">Neosynechococcus sphagnicola sy1</name>
    <dbReference type="NCBI Taxonomy" id="1497020"/>
    <lineage>
        <taxon>Bacteria</taxon>
        <taxon>Bacillati</taxon>
        <taxon>Cyanobacteriota</taxon>
        <taxon>Cyanophyceae</taxon>
        <taxon>Neosynechococcales</taxon>
        <taxon>Neosynechococcaceae</taxon>
        <taxon>Neosynechococcus</taxon>
    </lineage>
</organism>
<evidence type="ECO:0000313" key="3">
    <source>
        <dbReference type="Proteomes" id="UP000030170"/>
    </source>
</evidence>
<dbReference type="AlphaFoldDB" id="A0A098TJW7"/>
<evidence type="ECO:0000256" key="1">
    <source>
        <dbReference type="SAM" id="MobiDB-lite"/>
    </source>
</evidence>
<protein>
    <recommendedName>
        <fullName evidence="4">CBS domain-containing protein</fullName>
    </recommendedName>
</protein>
<accession>A0A098TJW7</accession>
<feature type="region of interest" description="Disordered" evidence="1">
    <location>
        <begin position="285"/>
        <end position="324"/>
    </location>
</feature>
<evidence type="ECO:0008006" key="4">
    <source>
        <dbReference type="Google" id="ProtNLM"/>
    </source>
</evidence>
<evidence type="ECO:0000313" key="2">
    <source>
        <dbReference type="EMBL" id="KGF72599.1"/>
    </source>
</evidence>
<reference evidence="2 3" key="1">
    <citation type="journal article" date="2014" name="Mol. Ecol.">
        <title>Evolution of Synechococcus.</title>
        <authorList>
            <person name="Dvorak P."/>
            <person name="Casamatta D."/>
            <person name="Hasler P."/>
            <person name="Poulickova A."/>
            <person name="Ondrej V."/>
            <person name="Sanges R."/>
        </authorList>
    </citation>
    <scope>NUCLEOTIDE SEQUENCE [LARGE SCALE GENOMIC DNA]</scope>
    <source>
        <strain evidence="2 3">CAUP A 1101</strain>
    </source>
</reference>
<comment type="caution">
    <text evidence="2">The sequence shown here is derived from an EMBL/GenBank/DDBJ whole genome shotgun (WGS) entry which is preliminary data.</text>
</comment>
<feature type="compositionally biased region" description="Polar residues" evidence="1">
    <location>
        <begin position="314"/>
        <end position="324"/>
    </location>
</feature>
<dbReference type="EMBL" id="JJML01000023">
    <property type="protein sequence ID" value="KGF72599.1"/>
    <property type="molecule type" value="Genomic_DNA"/>
</dbReference>
<dbReference type="Proteomes" id="UP000030170">
    <property type="component" value="Unassembled WGS sequence"/>
</dbReference>
<name>A0A098TJW7_9CYAN</name>
<gene>
    <name evidence="2" type="ORF">DO97_07395</name>
</gene>
<dbReference type="STRING" id="1497020.DO97_07395"/>